<proteinExistence type="predicted"/>
<sequence length="134" mass="14141">MAGAGAFAGEASGHHGDECPVQVGFGVLGLVDLALAPEHRRGHGALYGGLNQGRIDVARLRRALAGVPLPRAADGWLVLAVDVSPWLRPDANTSAYRAFCTPSAGVRASTRWCPAGLTPWWPRWRPAAPPGRQC</sequence>
<protein>
    <recommendedName>
        <fullName evidence="1">Transposase IS701-like DDE domain-containing protein</fullName>
    </recommendedName>
</protein>
<dbReference type="Proteomes" id="UP000194218">
    <property type="component" value="Chromosome"/>
</dbReference>
<evidence type="ECO:0000259" key="1">
    <source>
        <dbReference type="Pfam" id="PF13546"/>
    </source>
</evidence>
<name>A0A1W7CWK4_9ACTN</name>
<keyword evidence="3" id="KW-1185">Reference proteome</keyword>
<dbReference type="EMBL" id="CP021121">
    <property type="protein sequence ID" value="ARQ69178.1"/>
    <property type="molecule type" value="Genomic_DNA"/>
</dbReference>
<dbReference type="Pfam" id="PF13546">
    <property type="entry name" value="DDE_5"/>
    <property type="match status" value="1"/>
</dbReference>
<evidence type="ECO:0000313" key="2">
    <source>
        <dbReference type="EMBL" id="ARQ69178.1"/>
    </source>
</evidence>
<organism evidence="2 3">
    <name type="scientific">Streptomyces marincola</name>
    <dbReference type="NCBI Taxonomy" id="2878388"/>
    <lineage>
        <taxon>Bacteria</taxon>
        <taxon>Bacillati</taxon>
        <taxon>Actinomycetota</taxon>
        <taxon>Actinomycetes</taxon>
        <taxon>Kitasatosporales</taxon>
        <taxon>Streptomycetaceae</taxon>
        <taxon>Streptomyces</taxon>
    </lineage>
</organism>
<accession>A0A1W7CWK4</accession>
<feature type="domain" description="Transposase IS701-like DDE" evidence="1">
    <location>
        <begin position="31"/>
        <end position="129"/>
    </location>
</feature>
<dbReference type="InterPro" id="IPR038721">
    <property type="entry name" value="IS701-like_DDE_dom"/>
</dbReference>
<evidence type="ECO:0000313" key="3">
    <source>
        <dbReference type="Proteomes" id="UP000194218"/>
    </source>
</evidence>
<dbReference type="AlphaFoldDB" id="A0A1W7CWK4"/>
<dbReference type="KEGG" id="smao:CAG99_10160"/>
<reference evidence="2 3" key="1">
    <citation type="submission" date="2017-05" db="EMBL/GenBank/DDBJ databases">
        <title>Complete genome sequence of Streptomyces sp. SCSIO 03032 revealed the diverse biosynthetic pathways for its bioactive secondary metabolites.</title>
        <authorList>
            <person name="Ma L."/>
            <person name="Zhu Y."/>
            <person name="Zhang W."/>
            <person name="Zhang G."/>
            <person name="Tian X."/>
            <person name="Zhang S."/>
            <person name="Zhang C."/>
        </authorList>
    </citation>
    <scope>NUCLEOTIDE SEQUENCE [LARGE SCALE GENOMIC DNA]</scope>
    <source>
        <strain evidence="2 3">SCSIO 03032</strain>
    </source>
</reference>
<gene>
    <name evidence="2" type="ORF">CAG99_10160</name>
</gene>